<gene>
    <name evidence="14" type="ORF">MNBD_ALPHA05-2415</name>
</gene>
<feature type="domain" description="Ketosynthase family 3 (KS3)" evidence="13">
    <location>
        <begin position="2"/>
        <end position="316"/>
    </location>
</feature>
<dbReference type="CDD" id="cd00834">
    <property type="entry name" value="KAS_I_II"/>
    <property type="match status" value="1"/>
</dbReference>
<evidence type="ECO:0000256" key="8">
    <source>
        <dbReference type="ARBA" id="ARBA00022989"/>
    </source>
</evidence>
<evidence type="ECO:0000256" key="12">
    <source>
        <dbReference type="ARBA" id="ARBA00041756"/>
    </source>
</evidence>
<protein>
    <recommendedName>
        <fullName evidence="11">Nodulation protein E</fullName>
    </recommendedName>
    <alternativeName>
        <fullName evidence="12">Host-specificity of nodulation protein B</fullName>
    </alternativeName>
</protein>
<evidence type="ECO:0000256" key="9">
    <source>
        <dbReference type="ARBA" id="ARBA00023136"/>
    </source>
</evidence>
<keyword evidence="9" id="KW-0472">Membrane</keyword>
<evidence type="ECO:0000313" key="14">
    <source>
        <dbReference type="EMBL" id="VAW00100.1"/>
    </source>
</evidence>
<evidence type="ECO:0000256" key="11">
    <source>
        <dbReference type="ARBA" id="ARBA00039445"/>
    </source>
</evidence>
<keyword evidence="5" id="KW-0997">Cell inner membrane</keyword>
<organism evidence="14">
    <name type="scientific">hydrothermal vent metagenome</name>
    <dbReference type="NCBI Taxonomy" id="652676"/>
    <lineage>
        <taxon>unclassified sequences</taxon>
        <taxon>metagenomes</taxon>
        <taxon>ecological metagenomes</taxon>
    </lineage>
</organism>
<evidence type="ECO:0000256" key="1">
    <source>
        <dbReference type="ARBA" id="ARBA00004533"/>
    </source>
</evidence>
<dbReference type="PROSITE" id="PS52004">
    <property type="entry name" value="KS3_2"/>
    <property type="match status" value="1"/>
</dbReference>
<evidence type="ECO:0000256" key="3">
    <source>
        <dbReference type="ARBA" id="ARBA00022458"/>
    </source>
</evidence>
<proteinExistence type="inferred from homology"/>
<reference evidence="14" key="1">
    <citation type="submission" date="2018-06" db="EMBL/GenBank/DDBJ databases">
        <authorList>
            <person name="Zhirakovskaya E."/>
        </authorList>
    </citation>
    <scope>NUCLEOTIDE SEQUENCE</scope>
</reference>
<feature type="non-terminal residue" evidence="14">
    <location>
        <position position="316"/>
    </location>
</feature>
<dbReference type="GO" id="GO:0005886">
    <property type="term" value="C:plasma membrane"/>
    <property type="evidence" value="ECO:0007669"/>
    <property type="project" value="UniProtKB-SubCell"/>
</dbReference>
<dbReference type="PANTHER" id="PTHR11712:SF352">
    <property type="entry name" value="3-OXOACYL-[ACYL-CARRIER-PROTEIN] SYNTHASE"/>
    <property type="match status" value="1"/>
</dbReference>
<dbReference type="SMART" id="SM00825">
    <property type="entry name" value="PKS_KS"/>
    <property type="match status" value="1"/>
</dbReference>
<evidence type="ECO:0000259" key="13">
    <source>
        <dbReference type="PROSITE" id="PS52004"/>
    </source>
</evidence>
<accession>A0A3B0S736</accession>
<keyword evidence="7" id="KW-0812">Transmembrane</keyword>
<evidence type="ECO:0000256" key="10">
    <source>
        <dbReference type="ARBA" id="ARBA00037576"/>
    </source>
</evidence>
<dbReference type="InterPro" id="IPR016039">
    <property type="entry name" value="Thiolase-like"/>
</dbReference>
<keyword evidence="14" id="KW-0012">Acyltransferase</keyword>
<comment type="subcellular location">
    <subcellularLocation>
        <location evidence="1">Cell inner membrane</location>
    </subcellularLocation>
</comment>
<dbReference type="GO" id="GO:0009877">
    <property type="term" value="P:nodulation"/>
    <property type="evidence" value="ECO:0007669"/>
    <property type="project" value="UniProtKB-KW"/>
</dbReference>
<dbReference type="InterPro" id="IPR000794">
    <property type="entry name" value="Beta-ketoacyl_synthase"/>
</dbReference>
<dbReference type="Pfam" id="PF02801">
    <property type="entry name" value="Ketoacyl-synt_C"/>
    <property type="match status" value="1"/>
</dbReference>
<dbReference type="Gene3D" id="3.40.47.10">
    <property type="match status" value="2"/>
</dbReference>
<keyword evidence="8" id="KW-1133">Transmembrane helix</keyword>
<dbReference type="EMBL" id="UOEH01000295">
    <property type="protein sequence ID" value="VAW00100.1"/>
    <property type="molecule type" value="Genomic_DNA"/>
</dbReference>
<keyword evidence="3" id="KW-0536">Nodulation</keyword>
<name>A0A3B0S736_9ZZZZ</name>
<dbReference type="AlphaFoldDB" id="A0A3B0S736"/>
<dbReference type="GO" id="GO:0004315">
    <property type="term" value="F:3-oxoacyl-[acyl-carrier-protein] synthase activity"/>
    <property type="evidence" value="ECO:0007669"/>
    <property type="project" value="InterPro"/>
</dbReference>
<dbReference type="SUPFAM" id="SSF53901">
    <property type="entry name" value="Thiolase-like"/>
    <property type="match status" value="2"/>
</dbReference>
<comment type="function">
    <text evidence="10">Proposed to synthesize NOD factor fatty acyl chain. Involved in the synthesis of a highly unsaturated fatty acid moiety, which forms part of a lipo-oligosaccharide that is responsible for host specificity.</text>
</comment>
<dbReference type="PROSITE" id="PS00606">
    <property type="entry name" value="KS3_1"/>
    <property type="match status" value="1"/>
</dbReference>
<comment type="similarity">
    <text evidence="2">Belongs to the thiolase-like superfamily. Beta-ketoacyl-ACP synthases family.</text>
</comment>
<evidence type="ECO:0000256" key="6">
    <source>
        <dbReference type="ARBA" id="ARBA00022679"/>
    </source>
</evidence>
<sequence length="316" mass="32918">MTRNVVVTGMGVVSPIGADLGAFWDGLSSGQNGIINREYTLGDDLSITLPTAPIDGLDERLNNLGRELSRADRFSQLAVLAADEAIANAGLEIDDETGARMACIIGTGIGGQATFDHGYEQMLRRGKRPHPLSILKIITNAPASHMSIRYGARGPAFAISSACATGAHSIGVCADIIRHGGADVALAGASEAVLTFGALTTWKAMHILASETCRPFSKNRNGLVIGEGAGVLVLEEEERARKRGANIVARLAGFGMNADGKDMINPEVDGAAGAIRLALGDMTINDPSAVYINAHGTGTLLNDPTETKAVREVFGA</sequence>
<dbReference type="PANTHER" id="PTHR11712">
    <property type="entry name" value="POLYKETIDE SYNTHASE-RELATED"/>
    <property type="match status" value="1"/>
</dbReference>
<evidence type="ECO:0000256" key="4">
    <source>
        <dbReference type="ARBA" id="ARBA00022475"/>
    </source>
</evidence>
<keyword evidence="4" id="KW-1003">Cell membrane</keyword>
<dbReference type="GO" id="GO:0006633">
    <property type="term" value="P:fatty acid biosynthetic process"/>
    <property type="evidence" value="ECO:0007669"/>
    <property type="project" value="InterPro"/>
</dbReference>
<keyword evidence="6 14" id="KW-0808">Transferase</keyword>
<evidence type="ECO:0000256" key="7">
    <source>
        <dbReference type="ARBA" id="ARBA00022692"/>
    </source>
</evidence>
<dbReference type="InterPro" id="IPR018201">
    <property type="entry name" value="Ketoacyl_synth_AS"/>
</dbReference>
<dbReference type="InterPro" id="IPR014031">
    <property type="entry name" value="Ketoacyl_synth_C"/>
</dbReference>
<evidence type="ECO:0000256" key="5">
    <source>
        <dbReference type="ARBA" id="ARBA00022519"/>
    </source>
</evidence>
<dbReference type="Pfam" id="PF00109">
    <property type="entry name" value="ketoacyl-synt"/>
    <property type="match status" value="1"/>
</dbReference>
<dbReference type="InterPro" id="IPR014030">
    <property type="entry name" value="Ketoacyl_synth_N"/>
</dbReference>
<dbReference type="InterPro" id="IPR020841">
    <property type="entry name" value="PKS_Beta-ketoAc_synthase_dom"/>
</dbReference>
<evidence type="ECO:0000256" key="2">
    <source>
        <dbReference type="ARBA" id="ARBA00008467"/>
    </source>
</evidence>